<dbReference type="RefSeq" id="XP_003675269.1">
    <property type="nucleotide sequence ID" value="XM_003675221.1"/>
</dbReference>
<protein>
    <recommendedName>
        <fullName evidence="3">Ribosomal protein L1</fullName>
    </recommendedName>
</protein>
<dbReference type="STRING" id="1064592.G0VAG8"/>
<organism evidence="1 2">
    <name type="scientific">Naumovozyma castellii</name>
    <name type="common">Yeast</name>
    <name type="synonym">Saccharomyces castellii</name>
    <dbReference type="NCBI Taxonomy" id="27288"/>
    <lineage>
        <taxon>Eukaryota</taxon>
        <taxon>Fungi</taxon>
        <taxon>Dikarya</taxon>
        <taxon>Ascomycota</taxon>
        <taxon>Saccharomycotina</taxon>
        <taxon>Saccharomycetes</taxon>
        <taxon>Saccharomycetales</taxon>
        <taxon>Saccharomycetaceae</taxon>
        <taxon>Naumovozyma</taxon>
    </lineage>
</organism>
<accession>G0VAG8</accession>
<gene>
    <name evidence="1" type="primary">NCAS0B08140</name>
    <name evidence="1" type="ordered locus">NCAS_0B08140</name>
</gene>
<dbReference type="GO" id="GO:0032040">
    <property type="term" value="C:small-subunit processome"/>
    <property type="evidence" value="ECO:0007669"/>
    <property type="project" value="EnsemblFungi"/>
</dbReference>
<dbReference type="EMBL" id="HE576753">
    <property type="protein sequence ID" value="CCC68898.1"/>
    <property type="molecule type" value="Genomic_DNA"/>
</dbReference>
<name>G0VAG8_NAUCA</name>
<keyword evidence="2" id="KW-1185">Reference proteome</keyword>
<reference evidence="1 2" key="1">
    <citation type="journal article" date="2011" name="Proc. Natl. Acad. Sci. U.S.A.">
        <title>Evolutionary erosion of yeast sex chromosomes by mating-type switching accidents.</title>
        <authorList>
            <person name="Gordon J.L."/>
            <person name="Armisen D."/>
            <person name="Proux-Wera E."/>
            <person name="Oheigeartaigh S.S."/>
            <person name="Byrne K.P."/>
            <person name="Wolfe K.H."/>
        </authorList>
    </citation>
    <scope>NUCLEOTIDE SEQUENCE [LARGE SCALE GENOMIC DNA]</scope>
    <source>
        <strain evidence="2">ATCC 76901 / BCRC 22586 / CBS 4309 / NBRC 1992 / NRRL Y-12630</strain>
    </source>
</reference>
<dbReference type="AlphaFoldDB" id="G0VAG8"/>
<proteinExistence type="predicted"/>
<dbReference type="OrthoDB" id="10251727at2759"/>
<dbReference type="InterPro" id="IPR023674">
    <property type="entry name" value="Ribosomal_uL1-like"/>
</dbReference>
<dbReference type="HOGENOM" id="CLU_063901_0_0_1"/>
<dbReference type="GO" id="GO:0000462">
    <property type="term" value="P:maturation of SSU-rRNA from tricistronic rRNA transcript (SSU-rRNA, 5.8S rRNA, LSU-rRNA)"/>
    <property type="evidence" value="ECO:0007669"/>
    <property type="project" value="EnsemblFungi"/>
</dbReference>
<dbReference type="SUPFAM" id="SSF56808">
    <property type="entry name" value="Ribosomal protein L1"/>
    <property type="match status" value="1"/>
</dbReference>
<evidence type="ECO:0008006" key="3">
    <source>
        <dbReference type="Google" id="ProtNLM"/>
    </source>
</evidence>
<evidence type="ECO:0000313" key="1">
    <source>
        <dbReference type="EMBL" id="CCC68898.1"/>
    </source>
</evidence>
<dbReference type="GO" id="GO:0030686">
    <property type="term" value="C:90S preribosome"/>
    <property type="evidence" value="ECO:0007669"/>
    <property type="project" value="EnsemblFungi"/>
</dbReference>
<dbReference type="InParanoid" id="G0VAG8"/>
<dbReference type="eggNOG" id="KOG1685">
    <property type="taxonomic scope" value="Eukaryota"/>
</dbReference>
<evidence type="ECO:0000313" key="2">
    <source>
        <dbReference type="Proteomes" id="UP000001640"/>
    </source>
</evidence>
<dbReference type="InterPro" id="IPR028364">
    <property type="entry name" value="Ribosomal_uL1/biogenesis"/>
</dbReference>
<reference key="2">
    <citation type="submission" date="2011-08" db="EMBL/GenBank/DDBJ databases">
        <title>Genome sequence of Naumovozyma castellii.</title>
        <authorList>
            <person name="Gordon J.L."/>
            <person name="Armisen D."/>
            <person name="Proux-Wera E."/>
            <person name="OhEigeartaigh S.S."/>
            <person name="Byrne K.P."/>
            <person name="Wolfe K.H."/>
        </authorList>
    </citation>
    <scope>NUCLEOTIDE SEQUENCE</scope>
    <source>
        <strain>Type strain:CBS 4309</strain>
    </source>
</reference>
<sequence length="277" mass="31767">MQASLELDQSKNGLPRKALVSLIAHCETDPKLSNDKDIQVVINTGKRMGLKKDYIPRIIPLTFCKLYKPKDLRILLITKDPSTLYRETLEKDEATHEMFKEIITVKNLKRRFKGAKLNHLYREFDVIVADYRVHHLLPNILGSRFFHGSKKMPYMIRMSKAVKVRRQKMEEECDPIYVRAQLRSICKNTCYVPNDDNCLNIKIGEISKHSVDEMISNIQDIVTFLSDASKKPQGGVIKGGITSMFVKTSNSASLPIYEKPEAGPIAHEDEEYESLRL</sequence>
<dbReference type="GeneID" id="96902455"/>
<dbReference type="FunCoup" id="G0VAG8">
    <property type="interactions" value="427"/>
</dbReference>
<dbReference type="OMA" id="ADFRVHH"/>
<dbReference type="Pfam" id="PF00687">
    <property type="entry name" value="Ribosomal_L1"/>
    <property type="match status" value="1"/>
</dbReference>
<dbReference type="Proteomes" id="UP000001640">
    <property type="component" value="Chromosome 2"/>
</dbReference>
<dbReference type="KEGG" id="ncs:NCAS_0B08140"/>